<organism evidence="2 3">
    <name type="scientific">Lecanosticta acicola</name>
    <dbReference type="NCBI Taxonomy" id="111012"/>
    <lineage>
        <taxon>Eukaryota</taxon>
        <taxon>Fungi</taxon>
        <taxon>Dikarya</taxon>
        <taxon>Ascomycota</taxon>
        <taxon>Pezizomycotina</taxon>
        <taxon>Dothideomycetes</taxon>
        <taxon>Dothideomycetidae</taxon>
        <taxon>Mycosphaerellales</taxon>
        <taxon>Mycosphaerellaceae</taxon>
        <taxon>Lecanosticta</taxon>
    </lineage>
</organism>
<dbReference type="PANTHER" id="PTHR38421:SF1">
    <property type="entry name" value="TRANSMEMBRANE PROTEIN"/>
    <property type="match status" value="1"/>
</dbReference>
<evidence type="ECO:0000313" key="2">
    <source>
        <dbReference type="EMBL" id="CAK4032156.1"/>
    </source>
</evidence>
<evidence type="ECO:0000313" key="3">
    <source>
        <dbReference type="Proteomes" id="UP001296104"/>
    </source>
</evidence>
<name>A0AAI8Z4D4_9PEZI</name>
<proteinExistence type="predicted"/>
<accession>A0AAI8Z4D4</accession>
<protein>
    <submittedName>
        <fullName evidence="2">Related to transmembrane</fullName>
    </submittedName>
</protein>
<feature type="transmembrane region" description="Helical" evidence="1">
    <location>
        <begin position="219"/>
        <end position="241"/>
    </location>
</feature>
<sequence length="371" mass="42364">MSNYGFFGSFELNSIVRGAQLTVVGANRALQNPGIFTSEHYKQAALAFIAGLAIRLLVAIPTFGIRVLIRFLGLFTDLGASTWDEDIIHGIEFVEHHVLQVPFFLMSFMRYLSPAMDHMFMDSLQWVDQTYIAKHKSEAPNELRALYYPNLRMYSQHAETTQKKDPYKAMIAFLKRFGKKAALSLGVYLLSFLPYVGQLVLPAASFYTFNKAVGLPPAVLVFGSSLFVPKRYLVMFLQSYFSSRSLMRELLDPYFARIRYSPEQKRMWFRDREGVLYGFAVAFFVFLKVPLAGVLIYGVAEASTAYLITKITQPPPPPAEAEEFKKKDVRWENKHEFLQLPVDALDKFNVSTSKEKANPFDSGELKRRQFS</sequence>
<feature type="transmembrane region" description="Helical" evidence="1">
    <location>
        <begin position="44"/>
        <end position="69"/>
    </location>
</feature>
<keyword evidence="3" id="KW-1185">Reference proteome</keyword>
<dbReference type="Proteomes" id="UP001296104">
    <property type="component" value="Unassembled WGS sequence"/>
</dbReference>
<dbReference type="EMBL" id="CAVMBE010000059">
    <property type="protein sequence ID" value="CAK4032156.1"/>
    <property type="molecule type" value="Genomic_DNA"/>
</dbReference>
<feature type="transmembrane region" description="Helical" evidence="1">
    <location>
        <begin position="275"/>
        <end position="300"/>
    </location>
</feature>
<feature type="transmembrane region" description="Helical" evidence="1">
    <location>
        <begin position="185"/>
        <end position="207"/>
    </location>
</feature>
<gene>
    <name evidence="2" type="ORF">LECACI_7A007314</name>
</gene>
<dbReference type="AlphaFoldDB" id="A0AAI8Z4D4"/>
<dbReference type="PANTHER" id="PTHR38421">
    <property type="entry name" value="TRANSMEMBRANE PROTEIN USGS"/>
    <property type="match status" value="1"/>
</dbReference>
<comment type="caution">
    <text evidence="2">The sequence shown here is derived from an EMBL/GenBank/DDBJ whole genome shotgun (WGS) entry which is preliminary data.</text>
</comment>
<keyword evidence="1" id="KW-1133">Transmembrane helix</keyword>
<reference evidence="2" key="1">
    <citation type="submission" date="2023-11" db="EMBL/GenBank/DDBJ databases">
        <authorList>
            <person name="Alioto T."/>
            <person name="Alioto T."/>
            <person name="Gomez Garrido J."/>
        </authorList>
    </citation>
    <scope>NUCLEOTIDE SEQUENCE</scope>
</reference>
<keyword evidence="1 2" id="KW-0812">Transmembrane</keyword>
<evidence type="ECO:0000256" key="1">
    <source>
        <dbReference type="SAM" id="Phobius"/>
    </source>
</evidence>
<keyword evidence="1" id="KW-0472">Membrane</keyword>